<evidence type="ECO:0000256" key="5">
    <source>
        <dbReference type="ARBA" id="ARBA00022840"/>
    </source>
</evidence>
<feature type="region of interest" description="Disordered" evidence="8">
    <location>
        <begin position="215"/>
        <end position="255"/>
    </location>
</feature>
<comment type="caution">
    <text evidence="12">The sequence shown here is derived from an EMBL/GenBank/DDBJ whole genome shotgun (WGS) entry which is preliminary data.</text>
</comment>
<dbReference type="InterPro" id="IPR050173">
    <property type="entry name" value="ABC_transporter_C-like"/>
</dbReference>
<keyword evidence="4" id="KW-0547">Nucleotide-binding</keyword>
<proteinExistence type="predicted"/>
<evidence type="ECO:0000313" key="13">
    <source>
        <dbReference type="Proteomes" id="UP001381693"/>
    </source>
</evidence>
<dbReference type="SUPFAM" id="SSF90123">
    <property type="entry name" value="ABC transporter transmembrane region"/>
    <property type="match status" value="1"/>
</dbReference>
<dbReference type="CDD" id="cd18602">
    <property type="entry name" value="ABC_6TM_SUR1_D2_like"/>
    <property type="match status" value="1"/>
</dbReference>
<dbReference type="InterPro" id="IPR011527">
    <property type="entry name" value="ABC1_TM_dom"/>
</dbReference>
<dbReference type="EMBL" id="JAXCGZ010009489">
    <property type="protein sequence ID" value="KAK7077013.1"/>
    <property type="molecule type" value="Genomic_DNA"/>
</dbReference>
<dbReference type="GO" id="GO:0016020">
    <property type="term" value="C:membrane"/>
    <property type="evidence" value="ECO:0007669"/>
    <property type="project" value="UniProtKB-SubCell"/>
</dbReference>
<organism evidence="12 13">
    <name type="scientific">Halocaridina rubra</name>
    <name type="common">Hawaiian red shrimp</name>
    <dbReference type="NCBI Taxonomy" id="373956"/>
    <lineage>
        <taxon>Eukaryota</taxon>
        <taxon>Metazoa</taxon>
        <taxon>Ecdysozoa</taxon>
        <taxon>Arthropoda</taxon>
        <taxon>Crustacea</taxon>
        <taxon>Multicrustacea</taxon>
        <taxon>Malacostraca</taxon>
        <taxon>Eumalacostraca</taxon>
        <taxon>Eucarida</taxon>
        <taxon>Decapoda</taxon>
        <taxon>Pleocyemata</taxon>
        <taxon>Caridea</taxon>
        <taxon>Atyoidea</taxon>
        <taxon>Atyidae</taxon>
        <taxon>Halocaridina</taxon>
    </lineage>
</organism>
<dbReference type="PROSITE" id="PS00211">
    <property type="entry name" value="ABC_TRANSPORTER_1"/>
    <property type="match status" value="1"/>
</dbReference>
<dbReference type="InterPro" id="IPR003593">
    <property type="entry name" value="AAA+_ATPase"/>
</dbReference>
<dbReference type="Gene3D" id="1.20.1560.10">
    <property type="entry name" value="ABC transporter type 1, transmembrane domain"/>
    <property type="match status" value="1"/>
</dbReference>
<evidence type="ECO:0000313" key="12">
    <source>
        <dbReference type="EMBL" id="KAK7077013.1"/>
    </source>
</evidence>
<evidence type="ECO:0000259" key="10">
    <source>
        <dbReference type="PROSITE" id="PS50893"/>
    </source>
</evidence>
<feature type="domain" description="ABC transporter" evidence="10">
    <location>
        <begin position="742"/>
        <end position="976"/>
    </location>
</feature>
<sequence>MTTLNLVDSNTSTLGTEVISHSITCNEEDCPFSALDSGVSAQLWEEGIRQLLLSRRRTVILATHLTHLVSHADKIIYLMAGRIKYQASPLEFASLVPELWKELTAKALPVDTVDHEGHFENKTARERWKLLRAVTWMSIQEATLSRSLRKRGKEKRKEPYYCGSPVRQYSINRHVSHHALLPGDECEYLPSLTPPLTRHCVSQPQKKPLFRIKSSAPAFGRKGSQPPPSRLPRHARSLPPQPRPPPRMQSSPSAVPQGNMLCRLFSNASLRGKTRPRSLTKDKWHLGRILTSNTYGEEDAQDELELDEEVPFDNDVEGKLVSEEERERGRISKWNYVLYMKACGLWLCFGYLFCAFAGQAVSVMLDFWLGKWSGKANTWNATEAQNWQDYQSHLESLTQSGETATPLNPEVLNVSERYQEFVLDTMHLHYPIYATLSVASIFLALSTNLLGQVAAGKGRRKMHENMLQNIVQCSVRFFDMTPAGRIMNRFTTDTAMIDKELARSVTHLLFFVLLVASAVVVNAIITPAFLAVAMPICVIYYAIQRYFRCSSRELKRLESLSRSPLYSHISESVSGAMVIRAYGDQRRFADVLLHRLDTHVIAFTLLHAGNRWLGISLDYIGSIIVFLATLASLLWSTALGQQLTPAMVGLAISYTLLVPVYLNWVVRFVADTEMCLNAVERVHHYSTLPTEEGPHIIHKRSLTPAYQHNGGVSTISYRSRSRSSSTSGSSGLPPGWPLEGRIEFRDVSLTYDPAIEPVLNGLDFTIISGEKVGLCGRTGSGKSSLILSLYRLVETSRGRILIDGTDIMQVPLAILRESISIIPQDTHLFCGTVRFNLDPLEQHPDESLWQALEIAQLKPVICSMSLGLNSEVAEGGSNFSAGQRQLFCVARAILRRSSLLILDEATSALDATTEKALHQALDTAFLHATIITIAHGVHNLLEFPRVLVLENGKLIEDGNPRDLAKRENGSFAKLLEAAKKSTLSK</sequence>
<dbReference type="GO" id="GO:0005524">
    <property type="term" value="F:ATP binding"/>
    <property type="evidence" value="ECO:0007669"/>
    <property type="project" value="UniProtKB-KW"/>
</dbReference>
<reference evidence="12 13" key="1">
    <citation type="submission" date="2023-11" db="EMBL/GenBank/DDBJ databases">
        <title>Halocaridina rubra genome assembly.</title>
        <authorList>
            <person name="Smith C."/>
        </authorList>
    </citation>
    <scope>NUCLEOTIDE SEQUENCE [LARGE SCALE GENOMIC DNA]</scope>
    <source>
        <strain evidence="12">EP-1</strain>
        <tissue evidence="12">Whole</tissue>
    </source>
</reference>
<dbReference type="FunFam" id="3.40.50.300:FF:000838">
    <property type="entry name" value="ABC multidrug transporter (Eurofung)"/>
    <property type="match status" value="1"/>
</dbReference>
<dbReference type="FunFam" id="1.20.1560.10:FF:000010">
    <property type="entry name" value="Multidrug resistance-associated ABC transporter"/>
    <property type="match status" value="1"/>
</dbReference>
<keyword evidence="6 9" id="KW-1133">Transmembrane helix</keyword>
<dbReference type="CDD" id="cd03244">
    <property type="entry name" value="ABCC_MRP_domain2"/>
    <property type="match status" value="1"/>
</dbReference>
<dbReference type="InterPro" id="IPR027417">
    <property type="entry name" value="P-loop_NTPase"/>
</dbReference>
<feature type="transmembrane region" description="Helical" evidence="9">
    <location>
        <begin position="619"/>
        <end position="640"/>
    </location>
</feature>
<keyword evidence="5" id="KW-0067">ATP-binding</keyword>
<comment type="subcellular location">
    <subcellularLocation>
        <location evidence="1">Membrane</location>
        <topology evidence="1">Multi-pass membrane protein</topology>
    </subcellularLocation>
</comment>
<feature type="transmembrane region" description="Helical" evidence="9">
    <location>
        <begin position="646"/>
        <end position="666"/>
    </location>
</feature>
<keyword evidence="13" id="KW-1185">Reference proteome</keyword>
<dbReference type="PANTHER" id="PTHR24223">
    <property type="entry name" value="ATP-BINDING CASSETTE SUB-FAMILY C"/>
    <property type="match status" value="1"/>
</dbReference>
<dbReference type="GO" id="GO:0016887">
    <property type="term" value="F:ATP hydrolysis activity"/>
    <property type="evidence" value="ECO:0007669"/>
    <property type="project" value="InterPro"/>
</dbReference>
<evidence type="ECO:0000256" key="2">
    <source>
        <dbReference type="ARBA" id="ARBA00022448"/>
    </source>
</evidence>
<dbReference type="Pfam" id="PF00664">
    <property type="entry name" value="ABC_membrane"/>
    <property type="match status" value="1"/>
</dbReference>
<name>A0AAN8X9K3_HALRR</name>
<feature type="transmembrane region" description="Helical" evidence="9">
    <location>
        <begin position="530"/>
        <end position="547"/>
    </location>
</feature>
<feature type="domain" description="ABC transmembrane type-1" evidence="11">
    <location>
        <begin position="349"/>
        <end position="674"/>
    </location>
</feature>
<dbReference type="PROSITE" id="PS50929">
    <property type="entry name" value="ABC_TM1F"/>
    <property type="match status" value="1"/>
</dbReference>
<keyword evidence="2" id="KW-0813">Transport</keyword>
<dbReference type="GO" id="GO:0140359">
    <property type="term" value="F:ABC-type transporter activity"/>
    <property type="evidence" value="ECO:0007669"/>
    <property type="project" value="InterPro"/>
</dbReference>
<dbReference type="SMART" id="SM00382">
    <property type="entry name" value="AAA"/>
    <property type="match status" value="1"/>
</dbReference>
<dbReference type="AlphaFoldDB" id="A0AAN8X9K3"/>
<keyword evidence="7 9" id="KW-0472">Membrane</keyword>
<dbReference type="Gene3D" id="3.40.50.300">
    <property type="entry name" value="P-loop containing nucleotide triphosphate hydrolases"/>
    <property type="match status" value="2"/>
</dbReference>
<protein>
    <submittedName>
        <fullName evidence="12">Uncharacterized protein</fullName>
    </submittedName>
</protein>
<dbReference type="InterPro" id="IPR036640">
    <property type="entry name" value="ABC1_TM_sf"/>
</dbReference>
<evidence type="ECO:0000256" key="7">
    <source>
        <dbReference type="ARBA" id="ARBA00023136"/>
    </source>
</evidence>
<evidence type="ECO:0000256" key="1">
    <source>
        <dbReference type="ARBA" id="ARBA00004141"/>
    </source>
</evidence>
<dbReference type="PANTHER" id="PTHR24223:SF461">
    <property type="entry name" value="ATP-BINDING CASSETTE SUB-FAMILY C MEMBER SUR"/>
    <property type="match status" value="1"/>
</dbReference>
<evidence type="ECO:0000256" key="4">
    <source>
        <dbReference type="ARBA" id="ARBA00022741"/>
    </source>
</evidence>
<dbReference type="PROSITE" id="PS50893">
    <property type="entry name" value="ABC_TRANSPORTER_2"/>
    <property type="match status" value="1"/>
</dbReference>
<keyword evidence="3 9" id="KW-0812">Transmembrane</keyword>
<gene>
    <name evidence="12" type="ORF">SK128_015541</name>
</gene>
<evidence type="ECO:0000256" key="6">
    <source>
        <dbReference type="ARBA" id="ARBA00022989"/>
    </source>
</evidence>
<dbReference type="Pfam" id="PF00005">
    <property type="entry name" value="ABC_tran"/>
    <property type="match status" value="1"/>
</dbReference>
<dbReference type="Proteomes" id="UP001381693">
    <property type="component" value="Unassembled WGS sequence"/>
</dbReference>
<dbReference type="InterPro" id="IPR017871">
    <property type="entry name" value="ABC_transporter-like_CS"/>
</dbReference>
<feature type="transmembrane region" description="Helical" evidence="9">
    <location>
        <begin position="336"/>
        <end position="358"/>
    </location>
</feature>
<dbReference type="SUPFAM" id="SSF52540">
    <property type="entry name" value="P-loop containing nucleoside triphosphate hydrolases"/>
    <property type="match status" value="2"/>
</dbReference>
<evidence type="ECO:0000256" key="3">
    <source>
        <dbReference type="ARBA" id="ARBA00022692"/>
    </source>
</evidence>
<evidence type="ECO:0000256" key="8">
    <source>
        <dbReference type="SAM" id="MobiDB-lite"/>
    </source>
</evidence>
<feature type="transmembrane region" description="Helical" evidence="9">
    <location>
        <begin position="430"/>
        <end position="451"/>
    </location>
</feature>
<evidence type="ECO:0000256" key="9">
    <source>
        <dbReference type="SAM" id="Phobius"/>
    </source>
</evidence>
<dbReference type="InterPro" id="IPR003439">
    <property type="entry name" value="ABC_transporter-like_ATP-bd"/>
</dbReference>
<feature type="transmembrane region" description="Helical" evidence="9">
    <location>
        <begin position="505"/>
        <end position="524"/>
    </location>
</feature>
<accession>A0AAN8X9K3</accession>
<evidence type="ECO:0000259" key="11">
    <source>
        <dbReference type="PROSITE" id="PS50929"/>
    </source>
</evidence>